<name>A0A3E1NWQ5_9BACT</name>
<sequence>MLIYQYYKHGLLARIVIGLQQVQGIDYAYTIEGGMKGINSTALTPKFDMGEDGAAESQLARDVFGLGLHYYGNKDYSPISSSVTPFAASTSLKPIFNGNISAISQNV</sequence>
<dbReference type="EMBL" id="QTJV01000009">
    <property type="protein sequence ID" value="RFM32350.1"/>
    <property type="molecule type" value="Genomic_DNA"/>
</dbReference>
<accession>A0A3E1NWQ5</accession>
<gene>
    <name evidence="1" type="ORF">DXN04_21930</name>
</gene>
<comment type="caution">
    <text evidence="1">The sequence shown here is derived from an EMBL/GenBank/DDBJ whole genome shotgun (WGS) entry which is preliminary data.</text>
</comment>
<proteinExistence type="predicted"/>
<dbReference type="Proteomes" id="UP000261174">
    <property type="component" value="Unassembled WGS sequence"/>
</dbReference>
<protein>
    <submittedName>
        <fullName evidence="1">Uncharacterized protein</fullName>
    </submittedName>
</protein>
<dbReference type="AlphaFoldDB" id="A0A3E1NWQ5"/>
<evidence type="ECO:0000313" key="2">
    <source>
        <dbReference type="Proteomes" id="UP000261174"/>
    </source>
</evidence>
<keyword evidence="2" id="KW-1185">Reference proteome</keyword>
<evidence type="ECO:0000313" key="1">
    <source>
        <dbReference type="EMBL" id="RFM32350.1"/>
    </source>
</evidence>
<organism evidence="1 2">
    <name type="scientific">Chitinophaga silvisoli</name>
    <dbReference type="NCBI Taxonomy" id="2291814"/>
    <lineage>
        <taxon>Bacteria</taxon>
        <taxon>Pseudomonadati</taxon>
        <taxon>Bacteroidota</taxon>
        <taxon>Chitinophagia</taxon>
        <taxon>Chitinophagales</taxon>
        <taxon>Chitinophagaceae</taxon>
        <taxon>Chitinophaga</taxon>
    </lineage>
</organism>
<reference evidence="1 2" key="1">
    <citation type="submission" date="2018-08" db="EMBL/GenBank/DDBJ databases">
        <title>Chitinophaga sp. K20C18050901, a novel bacterium isolated from forest soil.</title>
        <authorList>
            <person name="Wang C."/>
        </authorList>
    </citation>
    <scope>NUCLEOTIDE SEQUENCE [LARGE SCALE GENOMIC DNA]</scope>
    <source>
        <strain evidence="1 2">K20C18050901</strain>
    </source>
</reference>